<feature type="compositionally biased region" description="Low complexity" evidence="2">
    <location>
        <begin position="706"/>
        <end position="720"/>
    </location>
</feature>
<feature type="region of interest" description="Disordered" evidence="2">
    <location>
        <begin position="703"/>
        <end position="741"/>
    </location>
</feature>
<feature type="compositionally biased region" description="Basic residues" evidence="2">
    <location>
        <begin position="13"/>
        <end position="22"/>
    </location>
</feature>
<proteinExistence type="predicted"/>
<evidence type="ECO:0000256" key="1">
    <source>
        <dbReference type="SAM" id="Coils"/>
    </source>
</evidence>
<protein>
    <submittedName>
        <fullName evidence="3">Uncharacterized protein</fullName>
    </submittedName>
</protein>
<sequence>MDFRNENVDMSHGSRRRRRRTPRPNQPPLPTRLIDNTVSVDAPQDQALSQHLLRQNQELKLQLEREQQRNQASQEELLTEIENLKLDVERDPGEIWAFKSRHQAQCEHWMEYMENQHKKELEAKDNVIRSLEDRAEDAFRDQMQEAKEAVEDEIRDLSERNARLETILDRKDKRAQRLLDAISETSRQKAALRNQITALQQELQQEQQEKESLRSQVTQLQSDLSERDQATVTAQRNVEQLQTETQKLSTTLDSLTSALNQEKSLTSEAEHKLQEKERETNELKIQVSALRSALDQEKQATREAQTSQTALLQLVEELKEKLQTEQEQIQAFKAQCENVQNEHNKELEDKECEIHHLKQQKASAFAAQVEEAREAVWAEIADLKVANFDLEVKVMKSDNRTQALQDNQRAEEEKSLKGQVTELRQVLREEKQETENVWSEEEELKSTDMKNTTERPACNRDVKEVLKEKLQQLHRDQLCSEKQSRLILEQQVQKLSEDLTSSQDYNTALELQVHELQDKVNGLHKKKKRRRSWDKCAESQHKALDKLKHDFQNKLALKLREALEKQRLEHAAQLKQQMREVRRESGLELSIHTEKSRTLLLQYQSDSAQLQQKLAERDQQVERLRGELQEERSSREDERRSEEHRSRTQEQKVQEEREVWRQQLYQAQTQLQTMTERNTLLHKEVAFLEQTVLRECEEREELTAALSQQSRSRPPLSRPSTPHHPLRYPPLTDRGRRGSLPRIRADVTDTVARKIGIVMRLNKAAAKE</sequence>
<feature type="coiled-coil region" evidence="1">
    <location>
        <begin position="49"/>
        <end position="83"/>
    </location>
</feature>
<dbReference type="Proteomes" id="UP001497482">
    <property type="component" value="Chromosome 10"/>
</dbReference>
<organism evidence="3 4">
    <name type="scientific">Knipowitschia caucasica</name>
    <name type="common">Caucasian dwarf goby</name>
    <name type="synonym">Pomatoschistus caucasicus</name>
    <dbReference type="NCBI Taxonomy" id="637954"/>
    <lineage>
        <taxon>Eukaryota</taxon>
        <taxon>Metazoa</taxon>
        <taxon>Chordata</taxon>
        <taxon>Craniata</taxon>
        <taxon>Vertebrata</taxon>
        <taxon>Euteleostomi</taxon>
        <taxon>Actinopterygii</taxon>
        <taxon>Neopterygii</taxon>
        <taxon>Teleostei</taxon>
        <taxon>Neoteleostei</taxon>
        <taxon>Acanthomorphata</taxon>
        <taxon>Gobiaria</taxon>
        <taxon>Gobiiformes</taxon>
        <taxon>Gobioidei</taxon>
        <taxon>Gobiidae</taxon>
        <taxon>Gobiinae</taxon>
        <taxon>Knipowitschia</taxon>
    </lineage>
</organism>
<keyword evidence="4" id="KW-1185">Reference proteome</keyword>
<feature type="region of interest" description="Disordered" evidence="2">
    <location>
        <begin position="1"/>
        <end position="45"/>
    </location>
</feature>
<accession>A0AAV2J2Y7</accession>
<keyword evidence="1" id="KW-0175">Coiled coil</keyword>
<reference evidence="3 4" key="1">
    <citation type="submission" date="2024-04" db="EMBL/GenBank/DDBJ databases">
        <authorList>
            <person name="Waldvogel A.-M."/>
            <person name="Schoenle A."/>
        </authorList>
    </citation>
    <scope>NUCLEOTIDE SEQUENCE [LARGE SCALE GENOMIC DNA]</scope>
</reference>
<feature type="coiled-coil region" evidence="1">
    <location>
        <begin position="114"/>
        <end position="360"/>
    </location>
</feature>
<evidence type="ECO:0000313" key="3">
    <source>
        <dbReference type="EMBL" id="CAL1571888.1"/>
    </source>
</evidence>
<feature type="region of interest" description="Disordered" evidence="2">
    <location>
        <begin position="625"/>
        <end position="654"/>
    </location>
</feature>
<dbReference type="AlphaFoldDB" id="A0AAV2J2Y7"/>
<evidence type="ECO:0000313" key="4">
    <source>
        <dbReference type="Proteomes" id="UP001497482"/>
    </source>
</evidence>
<evidence type="ECO:0000256" key="2">
    <source>
        <dbReference type="SAM" id="MobiDB-lite"/>
    </source>
</evidence>
<name>A0AAV2J2Y7_KNICA</name>
<gene>
    <name evidence="3" type="ORF">KC01_LOCUS3954</name>
</gene>
<dbReference type="EMBL" id="OZ035832">
    <property type="protein sequence ID" value="CAL1571888.1"/>
    <property type="molecule type" value="Genomic_DNA"/>
</dbReference>